<comment type="caution">
    <text evidence="2">The sequence shown here is derived from an EMBL/GenBank/DDBJ whole genome shotgun (WGS) entry which is preliminary data.</text>
</comment>
<evidence type="ECO:0000313" key="3">
    <source>
        <dbReference type="Proteomes" id="UP000824037"/>
    </source>
</evidence>
<dbReference type="EMBL" id="DXBY01000228">
    <property type="protein sequence ID" value="HIZ36761.1"/>
    <property type="molecule type" value="Genomic_DNA"/>
</dbReference>
<dbReference type="Gene3D" id="3.40.50.720">
    <property type="entry name" value="NAD(P)-binding Rossmann-like Domain"/>
    <property type="match status" value="1"/>
</dbReference>
<dbReference type="CDD" id="cd05269">
    <property type="entry name" value="TMR_SDR_a"/>
    <property type="match status" value="1"/>
</dbReference>
<evidence type="ECO:0000313" key="2">
    <source>
        <dbReference type="EMBL" id="HIZ36761.1"/>
    </source>
</evidence>
<dbReference type="Proteomes" id="UP000824037">
    <property type="component" value="Unassembled WGS sequence"/>
</dbReference>
<gene>
    <name evidence="2" type="ORF">H9815_13385</name>
</gene>
<name>A0A9D2EGR0_9MICO</name>
<protein>
    <submittedName>
        <fullName evidence="2">SDR family oxidoreductase</fullName>
    </submittedName>
</protein>
<dbReference type="Pfam" id="PF13460">
    <property type="entry name" value="NAD_binding_10"/>
    <property type="match status" value="1"/>
</dbReference>
<organism evidence="2 3">
    <name type="scientific">Candidatus Ruania gallistercoris</name>
    <dbReference type="NCBI Taxonomy" id="2838746"/>
    <lineage>
        <taxon>Bacteria</taxon>
        <taxon>Bacillati</taxon>
        <taxon>Actinomycetota</taxon>
        <taxon>Actinomycetes</taxon>
        <taxon>Micrococcales</taxon>
        <taxon>Ruaniaceae</taxon>
        <taxon>Ruania</taxon>
    </lineage>
</organism>
<dbReference type="PANTHER" id="PTHR47129:SF1">
    <property type="entry name" value="NMRA-LIKE DOMAIN-CONTAINING PROTEIN"/>
    <property type="match status" value="1"/>
</dbReference>
<proteinExistence type="predicted"/>
<evidence type="ECO:0000259" key="1">
    <source>
        <dbReference type="Pfam" id="PF13460"/>
    </source>
</evidence>
<dbReference type="Gene3D" id="3.90.25.10">
    <property type="entry name" value="UDP-galactose 4-epimerase, domain 1"/>
    <property type="match status" value="1"/>
</dbReference>
<accession>A0A9D2EGR0</accession>
<dbReference type="InterPro" id="IPR052718">
    <property type="entry name" value="NmrA-type_oxidoreductase"/>
</dbReference>
<dbReference type="SUPFAM" id="SSF51735">
    <property type="entry name" value="NAD(P)-binding Rossmann-fold domains"/>
    <property type="match status" value="1"/>
</dbReference>
<dbReference type="PANTHER" id="PTHR47129">
    <property type="entry name" value="QUINONE OXIDOREDUCTASE 2"/>
    <property type="match status" value="1"/>
</dbReference>
<sequence length="284" mass="30225">MVAMIAVTGVTGHIGSRVAAILAERGIEPRLLLRDPAKATGLPAERTAVASYDDPEAARRALDGVQLLFMVSAAESADRLDQHRTFIGAAADAEVRHVVYTSFLGASPTATFTLAQDHAVTEGVLRASGMAWTFLRDSFYLDLLPEFADQDGVIRGPAGAGRVGAVLREDVARSAAAVLIDEVTGTRPHTGASYDLTGPEALTLTEIAQIVTEETGRVLSYHDETIEEAYASRAPYGAPQWQLDAWVSTYTAIRAGELATVTSAVADLTGTPARSLREYLRSPQ</sequence>
<reference evidence="2" key="2">
    <citation type="submission" date="2021-04" db="EMBL/GenBank/DDBJ databases">
        <authorList>
            <person name="Gilroy R."/>
        </authorList>
    </citation>
    <scope>NUCLEOTIDE SEQUENCE</scope>
    <source>
        <strain evidence="2">ChiGjej4B4-7305</strain>
    </source>
</reference>
<reference evidence="2" key="1">
    <citation type="journal article" date="2021" name="PeerJ">
        <title>Extensive microbial diversity within the chicken gut microbiome revealed by metagenomics and culture.</title>
        <authorList>
            <person name="Gilroy R."/>
            <person name="Ravi A."/>
            <person name="Getino M."/>
            <person name="Pursley I."/>
            <person name="Horton D.L."/>
            <person name="Alikhan N.F."/>
            <person name="Baker D."/>
            <person name="Gharbi K."/>
            <person name="Hall N."/>
            <person name="Watson M."/>
            <person name="Adriaenssens E.M."/>
            <person name="Foster-Nyarko E."/>
            <person name="Jarju S."/>
            <person name="Secka A."/>
            <person name="Antonio M."/>
            <person name="Oren A."/>
            <person name="Chaudhuri R.R."/>
            <person name="La Ragione R."/>
            <person name="Hildebrand F."/>
            <person name="Pallen M.J."/>
        </authorList>
    </citation>
    <scope>NUCLEOTIDE SEQUENCE</scope>
    <source>
        <strain evidence="2">ChiGjej4B4-7305</strain>
    </source>
</reference>
<dbReference type="InterPro" id="IPR036291">
    <property type="entry name" value="NAD(P)-bd_dom_sf"/>
</dbReference>
<dbReference type="AlphaFoldDB" id="A0A9D2EGR0"/>
<dbReference type="InterPro" id="IPR016040">
    <property type="entry name" value="NAD(P)-bd_dom"/>
</dbReference>
<feature type="domain" description="NAD(P)-binding" evidence="1">
    <location>
        <begin position="9"/>
        <end position="181"/>
    </location>
</feature>